<evidence type="ECO:0000313" key="9">
    <source>
        <dbReference type="EMBL" id="QCT69906.1"/>
    </source>
</evidence>
<dbReference type="AlphaFoldDB" id="A0A4V1GLI5"/>
<proteinExistence type="inferred from homology"/>
<sequence length="471" mass="49782">MNIALIVVGAYMALIIGIAVFSNRRMANKDSAGYLLAGQRLPWYLVAVMVTGLAVGGASTVGVAEQAYTAGLSAGWYTLAWSCAAVVFGLLISNKVRRYNMITVSGLIKKVFGKTDGMIAILMQVLLMFGINATQIVAGGAILSALMPEVFNMAGGMVVSTLVYILTSCFGGYLGASITNCINVVVIYAGLITSALFSINHFGGWTAIRLALPSGAHWFDCFSGVGPAVIAGWIITMVMTAPPNQMLFQASAAAKDERQARKGFLAAALLMGPTGVLAALIGVMTASQFPGLENAALALPTLAMAFPPVLGGVILSGLWAADVSTAIGLLLGISTIVTKDVAAAYLVRDMSEKRQVIFSKIILVLTAGLGLLVALKVESILGFLMQLMTLYSPYALLILAILYCPGLIRKSSCSVTVFAGVVLMVAWAVFPKIRVVESVIYLAVPMCLAAMLLCRVFDRRKINIREILQEK</sequence>
<evidence type="ECO:0000256" key="6">
    <source>
        <dbReference type="ARBA" id="ARBA00023136"/>
    </source>
</evidence>
<evidence type="ECO:0000256" key="3">
    <source>
        <dbReference type="ARBA" id="ARBA00022448"/>
    </source>
</evidence>
<dbReference type="PANTHER" id="PTHR48086">
    <property type="entry name" value="SODIUM/PROLINE SYMPORTER-RELATED"/>
    <property type="match status" value="1"/>
</dbReference>
<feature type="transmembrane region" description="Helical" evidence="8">
    <location>
        <begin position="383"/>
        <end position="403"/>
    </location>
</feature>
<comment type="similarity">
    <text evidence="2 7">Belongs to the sodium:solute symporter (SSF) (TC 2.A.21) family.</text>
</comment>
<dbReference type="PROSITE" id="PS50283">
    <property type="entry name" value="NA_SOLUT_SYMP_3"/>
    <property type="match status" value="1"/>
</dbReference>
<reference evidence="9 10" key="1">
    <citation type="submission" date="2018-05" db="EMBL/GenBank/DDBJ databases">
        <title>Genome comparison of Eubacterium sp.</title>
        <authorList>
            <person name="Feng Y."/>
            <person name="Sanchez-Andrea I."/>
            <person name="Stams A.J.M."/>
            <person name="De Vos W.M."/>
        </authorList>
    </citation>
    <scope>NUCLEOTIDE SEQUENCE [LARGE SCALE GENOMIC DNA]</scope>
    <source>
        <strain evidence="9 10">YI</strain>
    </source>
</reference>
<keyword evidence="10" id="KW-1185">Reference proteome</keyword>
<evidence type="ECO:0000256" key="4">
    <source>
        <dbReference type="ARBA" id="ARBA00022692"/>
    </source>
</evidence>
<feature type="transmembrane region" description="Helical" evidence="8">
    <location>
        <begin position="222"/>
        <end position="242"/>
    </location>
</feature>
<feature type="transmembrane region" description="Helical" evidence="8">
    <location>
        <begin position="181"/>
        <end position="202"/>
    </location>
</feature>
<dbReference type="RefSeq" id="WP_074616180.1">
    <property type="nucleotide sequence ID" value="NZ_CP029487.1"/>
</dbReference>
<feature type="transmembrane region" description="Helical" evidence="8">
    <location>
        <begin position="357"/>
        <end position="377"/>
    </location>
</feature>
<feature type="transmembrane region" description="Helical" evidence="8">
    <location>
        <begin position="117"/>
        <end position="147"/>
    </location>
</feature>
<dbReference type="Pfam" id="PF00474">
    <property type="entry name" value="SSF"/>
    <property type="match status" value="1"/>
</dbReference>
<keyword evidence="6 8" id="KW-0472">Membrane</keyword>
<dbReference type="Gene3D" id="1.20.1730.10">
    <property type="entry name" value="Sodium/glucose cotransporter"/>
    <property type="match status" value="1"/>
</dbReference>
<dbReference type="EMBL" id="CP029487">
    <property type="protein sequence ID" value="QCT69906.1"/>
    <property type="molecule type" value="Genomic_DNA"/>
</dbReference>
<dbReference type="InterPro" id="IPR038377">
    <property type="entry name" value="Na/Glc_symporter_sf"/>
</dbReference>
<evidence type="ECO:0000313" key="10">
    <source>
        <dbReference type="Proteomes" id="UP000218387"/>
    </source>
</evidence>
<feature type="transmembrane region" description="Helical" evidence="8">
    <location>
        <begin position="439"/>
        <end position="457"/>
    </location>
</feature>
<evidence type="ECO:0000256" key="1">
    <source>
        <dbReference type="ARBA" id="ARBA00004141"/>
    </source>
</evidence>
<dbReference type="CDD" id="cd10322">
    <property type="entry name" value="SLC5sbd"/>
    <property type="match status" value="1"/>
</dbReference>
<evidence type="ECO:0000256" key="7">
    <source>
        <dbReference type="RuleBase" id="RU362091"/>
    </source>
</evidence>
<dbReference type="InterPro" id="IPR001734">
    <property type="entry name" value="Na/solute_symporter"/>
</dbReference>
<feature type="transmembrane region" description="Helical" evidence="8">
    <location>
        <begin position="43"/>
        <end position="64"/>
    </location>
</feature>
<dbReference type="Proteomes" id="UP000218387">
    <property type="component" value="Chromosome"/>
</dbReference>
<protein>
    <submittedName>
        <fullName evidence="9">Sodium:solute symporter family protein</fullName>
    </submittedName>
</protein>
<comment type="subcellular location">
    <subcellularLocation>
        <location evidence="1">Membrane</location>
        <topology evidence="1">Multi-pass membrane protein</topology>
    </subcellularLocation>
</comment>
<dbReference type="KEGG" id="emt:CPZ25_000815"/>
<dbReference type="GO" id="GO:0022857">
    <property type="term" value="F:transmembrane transporter activity"/>
    <property type="evidence" value="ECO:0007669"/>
    <property type="project" value="InterPro"/>
</dbReference>
<dbReference type="GO" id="GO:0005886">
    <property type="term" value="C:plasma membrane"/>
    <property type="evidence" value="ECO:0007669"/>
    <property type="project" value="TreeGrafter"/>
</dbReference>
<dbReference type="InterPro" id="IPR050277">
    <property type="entry name" value="Sodium:Solute_Symporter"/>
</dbReference>
<keyword evidence="5 8" id="KW-1133">Transmembrane helix</keyword>
<feature type="transmembrane region" description="Helical" evidence="8">
    <location>
        <begin position="153"/>
        <end position="174"/>
    </location>
</feature>
<feature type="transmembrane region" description="Helical" evidence="8">
    <location>
        <begin position="263"/>
        <end position="289"/>
    </location>
</feature>
<organism evidence="9 10">
    <name type="scientific">Eubacterium maltosivorans</name>
    <dbReference type="NCBI Taxonomy" id="2041044"/>
    <lineage>
        <taxon>Bacteria</taxon>
        <taxon>Bacillati</taxon>
        <taxon>Bacillota</taxon>
        <taxon>Clostridia</taxon>
        <taxon>Eubacteriales</taxon>
        <taxon>Eubacteriaceae</taxon>
        <taxon>Eubacterium</taxon>
    </lineage>
</organism>
<gene>
    <name evidence="9" type="ORF">CPZ25_000815</name>
</gene>
<feature type="transmembrane region" description="Helical" evidence="8">
    <location>
        <begin position="76"/>
        <end position="96"/>
    </location>
</feature>
<evidence type="ECO:0000256" key="8">
    <source>
        <dbReference type="SAM" id="Phobius"/>
    </source>
</evidence>
<name>A0A4V1GLI5_EUBML</name>
<evidence type="ECO:0000256" key="5">
    <source>
        <dbReference type="ARBA" id="ARBA00022989"/>
    </source>
</evidence>
<feature type="transmembrane region" description="Helical" evidence="8">
    <location>
        <begin position="415"/>
        <end position="433"/>
    </location>
</feature>
<dbReference type="PANTHER" id="PTHR48086:SF7">
    <property type="entry name" value="SODIUM-SOLUTE SYMPORTER-RELATED"/>
    <property type="match status" value="1"/>
</dbReference>
<keyword evidence="3" id="KW-0813">Transport</keyword>
<keyword evidence="4 8" id="KW-0812">Transmembrane</keyword>
<accession>A0A4V1GLI5</accession>
<evidence type="ECO:0000256" key="2">
    <source>
        <dbReference type="ARBA" id="ARBA00006434"/>
    </source>
</evidence>
<feature type="transmembrane region" description="Helical" evidence="8">
    <location>
        <begin position="6"/>
        <end position="22"/>
    </location>
</feature>